<feature type="region of interest" description="Disordered" evidence="1">
    <location>
        <begin position="1280"/>
        <end position="1309"/>
    </location>
</feature>
<proteinExistence type="predicted"/>
<name>A0A4Y3TQS1_9PROT</name>
<sequence length="1505" mass="162075">MATAIIGDDEVAAGRAAADRLADGWDDRTWVPLDASVEWARAAVERLGKIIADQPAMLRASMRGADRGASTLSPRPFQGIVECLQNADDLGATALQVAYRNGPRPELLIVHDGLPVTLANVGAMLLPWLSTKDADPDAAGRFGIGQRTLNSLGGPIALHAPPFHFVMTEEGPIVCDPEAAVPGVYDPARRDTMLVIPLEPSVTCASVAEAVSELDVDALVFLRSIRTLGFRQLGTDADDLNFAIQVTPCRAGRIDFGDEEADVAICDIKVLSPPESAGRGYRRYATRRTVKPDEGRLNKATGATTPIGVCVPLGAAEPFRLYDRMPFPVITGLSIGLDAQFDPDSARSTLQPVDWNRNRFTDLARLTAWAALQAFAVDPITAWNHVPLLAEVVPGDAWATERARELVTACHDTLRSTLKIDVGAGPTPLANIAFEAVDLEPLLTAEDVERLAPDVAALPRDVRDPAGRWREVLAELDVSQVIGLVDALAILDGNPDRSVDWYVAFAALAVRDGQFTPFSMKPSIMLGDGSVTARPSPSHAWVLVKGASVNSLAVRLGLARTMHPAYFASEAPTKDFVEALEHLGVLFADRDAAADVFAILARDNAQFARGEPIRVEDDDLLALRDAWAALPRERHGDLGGIVGRHIELRATWHGEDGKRSAGWARPVELYLPAAIDREVDSFAKAAGRTPGLRWVNPDYSRLLKQKDGRSAIGAQKLLVAWGVAREPRLIKPGDEEVRWQRDPRPASPIATAMRTADQLSSIRANQWVTHLLEDHWSPDADAVAADIAHAPVKTRRKRAIALLATLSRGWERRYQDLSTAYPAYGYYGYWNPSPEVRATWLARLADQKWMPDAGSGLQRPLDLQLQIPGSPPRPAERSGTVAKFDAQIQRSGILTALGVKAGPTQRDLIDRLRALQDKTITASIEAEALAVYQLLAGTLRERRDGVAENGMTQAQLRNAFRAGSGRPGLLLVDGEWRSPEAVLRGPAVFGNRRVFAPHVEGLEQLWIVLGVNLPSALDALAVLRELADGQPSPTGLGIAIRALTLVSTAVADMSTQQRTALRRLPLWTGTSWTTSRPVYALEGEGLLAAAPSTMPVWRPGLTTFDTLAPLLEGLGIVRLTPADFRAASTPAYGLAEGDELRPVFSRAVALLRQELVRADQALLDSLSVDWDDLLAAHVVVDPELSIVADLAGGRVTLSAQAHVGRDPLRLIIRSKQIAASAEGAGAAVASLFSGDRQKAAWAWAAVWPRAILGEQAAGAVLPKTRAERGDGKNRLEELARQTAQRKGKAKGKDGGATKPEAGKAASKPTVQVRKLRELGELEPTAGVIVNAGATPTGDLVFAKARKAKERRFQPGGGGGGDASTPRTVLPATSDRERMALDAVRCALQLDVPRFNDLRAVRGVGVDAIDELRQCYEIKMSSGTALPTDVTLTASEVAAARHDPDFFLAVVTGLEDGAGELRVRFIFDPLANLDVRVRNDLTLTGVDRAEALEFTFARRSDDQGAN</sequence>
<evidence type="ECO:0000313" key="2">
    <source>
        <dbReference type="EMBL" id="GEB84132.1"/>
    </source>
</evidence>
<evidence type="ECO:0000256" key="1">
    <source>
        <dbReference type="SAM" id="MobiDB-lite"/>
    </source>
</evidence>
<reference evidence="2 3" key="1">
    <citation type="submission" date="2019-06" db="EMBL/GenBank/DDBJ databases">
        <title>Whole genome shotgun sequence of Acetobacter orleanensis NBRC 13752.</title>
        <authorList>
            <person name="Hosoyama A."/>
            <person name="Uohara A."/>
            <person name="Ohji S."/>
            <person name="Ichikawa N."/>
        </authorList>
    </citation>
    <scope>NUCLEOTIDE SEQUENCE [LARGE SCALE GENOMIC DNA]</scope>
    <source>
        <strain evidence="2 3">NBRC 13752</strain>
    </source>
</reference>
<protein>
    <recommendedName>
        <fullName evidence="4">Protein NO VEIN C-terminal domain-containing protein</fullName>
    </recommendedName>
</protein>
<dbReference type="Proteomes" id="UP000317617">
    <property type="component" value="Unassembled WGS sequence"/>
</dbReference>
<dbReference type="STRING" id="104099.AD949_03395"/>
<dbReference type="EMBL" id="BJMU01000037">
    <property type="protein sequence ID" value="GEB84132.1"/>
    <property type="molecule type" value="Genomic_DNA"/>
</dbReference>
<evidence type="ECO:0008006" key="4">
    <source>
        <dbReference type="Google" id="ProtNLM"/>
    </source>
</evidence>
<evidence type="ECO:0000313" key="3">
    <source>
        <dbReference type="Proteomes" id="UP000317617"/>
    </source>
</evidence>
<gene>
    <name evidence="2" type="ORF">AOR01nite_26090</name>
</gene>
<organism evidence="2 3">
    <name type="scientific">Acetobacter orleanensis</name>
    <dbReference type="NCBI Taxonomy" id="104099"/>
    <lineage>
        <taxon>Bacteria</taxon>
        <taxon>Pseudomonadati</taxon>
        <taxon>Pseudomonadota</taxon>
        <taxon>Alphaproteobacteria</taxon>
        <taxon>Acetobacterales</taxon>
        <taxon>Acetobacteraceae</taxon>
        <taxon>Acetobacter</taxon>
    </lineage>
</organism>
<comment type="caution">
    <text evidence="2">The sequence shown here is derived from an EMBL/GenBank/DDBJ whole genome shotgun (WGS) entry which is preliminary data.</text>
</comment>
<accession>A0A4Y3TQS1</accession>
<dbReference type="OrthoDB" id="9802640at2"/>
<dbReference type="RefSeq" id="WP_048836963.1">
    <property type="nucleotide sequence ID" value="NZ_BJMU01000037.1"/>
</dbReference>
<keyword evidence="3" id="KW-1185">Reference proteome</keyword>